<dbReference type="InterPro" id="IPR035919">
    <property type="entry name" value="EAL_sf"/>
</dbReference>
<evidence type="ECO:0000313" key="5">
    <source>
        <dbReference type="Proteomes" id="UP001155163"/>
    </source>
</evidence>
<reference evidence="4 5" key="2">
    <citation type="journal article" date="2023" name="Plant Pathol.">
        <title>Dismantling and reorganizing Pseudomonas marginalis sensu#lato.</title>
        <authorList>
            <person name="Sawada H."/>
            <person name="Fujikawa T."/>
            <person name="Satou M."/>
        </authorList>
    </citation>
    <scope>NUCLEOTIDE SEQUENCE [LARGE SCALE GENOMIC DNA]</scope>
    <source>
        <strain evidence="4 5">MAFF 302046</strain>
    </source>
</reference>
<dbReference type="Gene3D" id="3.40.50.2300">
    <property type="match status" value="1"/>
</dbReference>
<evidence type="ECO:0000256" key="1">
    <source>
        <dbReference type="PROSITE-ProRule" id="PRU00169"/>
    </source>
</evidence>
<dbReference type="PANTHER" id="PTHR33121:SF70">
    <property type="entry name" value="SIGNALING PROTEIN YKOW"/>
    <property type="match status" value="1"/>
</dbReference>
<dbReference type="PROSITE" id="PS50883">
    <property type="entry name" value="EAL"/>
    <property type="match status" value="1"/>
</dbReference>
<evidence type="ECO:0000259" key="2">
    <source>
        <dbReference type="PROSITE" id="PS50110"/>
    </source>
</evidence>
<dbReference type="SUPFAM" id="SSF141868">
    <property type="entry name" value="EAL domain-like"/>
    <property type="match status" value="1"/>
</dbReference>
<dbReference type="CDD" id="cd01948">
    <property type="entry name" value="EAL"/>
    <property type="match status" value="1"/>
</dbReference>
<accession>A0ABT0JGZ0</accession>
<dbReference type="InterPro" id="IPR001633">
    <property type="entry name" value="EAL_dom"/>
</dbReference>
<dbReference type="Gene3D" id="3.20.20.450">
    <property type="entry name" value="EAL domain"/>
    <property type="match status" value="1"/>
</dbReference>
<dbReference type="InterPro" id="IPR001789">
    <property type="entry name" value="Sig_transdc_resp-reg_receiver"/>
</dbReference>
<dbReference type="Proteomes" id="UP001155163">
    <property type="component" value="Unassembled WGS sequence"/>
</dbReference>
<name>A0ABT0JGZ0_9PSED</name>
<dbReference type="EMBL" id="JALQCX010000024">
    <property type="protein sequence ID" value="MCK9815164.1"/>
    <property type="molecule type" value="Genomic_DNA"/>
</dbReference>
<dbReference type="SUPFAM" id="SSF52172">
    <property type="entry name" value="CheY-like"/>
    <property type="match status" value="1"/>
</dbReference>
<feature type="domain" description="Response regulatory" evidence="2">
    <location>
        <begin position="7"/>
        <end position="128"/>
    </location>
</feature>
<feature type="modified residue" description="4-aspartylphosphate" evidence="1">
    <location>
        <position position="58"/>
    </location>
</feature>
<dbReference type="Pfam" id="PF00072">
    <property type="entry name" value="Response_reg"/>
    <property type="match status" value="1"/>
</dbReference>
<keyword evidence="1" id="KW-0597">Phosphoprotein</keyword>
<proteinExistence type="predicted"/>
<organism evidence="4 5">
    <name type="scientific">Pseudomonas morbosilactucae</name>
    <dbReference type="NCBI Taxonomy" id="2938197"/>
    <lineage>
        <taxon>Bacteria</taxon>
        <taxon>Pseudomonadati</taxon>
        <taxon>Pseudomonadota</taxon>
        <taxon>Gammaproteobacteria</taxon>
        <taxon>Pseudomonadales</taxon>
        <taxon>Pseudomonadaceae</taxon>
        <taxon>Pseudomonas</taxon>
    </lineage>
</organism>
<keyword evidence="5" id="KW-1185">Reference proteome</keyword>
<reference evidence="4 5" key="1">
    <citation type="journal article" date="2022" name="Int. J. Syst. Evol. Microbiol.">
        <title>Pseudomonas aegrilactucae sp. nov. and Pseudomonas morbosilactucae sp. nov., pathogens causing bacterial rot of lettuce in Japan.</title>
        <authorList>
            <person name="Sawada H."/>
            <person name="Fujikawa T."/>
            <person name="Satou M."/>
        </authorList>
    </citation>
    <scope>NUCLEOTIDE SEQUENCE [LARGE SCALE GENOMIC DNA]</scope>
    <source>
        <strain evidence="4 5">MAFF 302046</strain>
    </source>
</reference>
<sequence length="401" mass="43703">MTSLPLRVLVLEDHAFQRAVAVSLLRQLGCREVFEAADGEQALAILHQVGAVDIALCDLCMEGMDGLAFLQQVGHSGRVGSVIISSSLSADLRRATQQMVSLLGLEMLGDVGKPLQITALEALLKKPRRGPGAAPSSRAPTELASEQEVRQALDEHQLQAWYQPKLNLRTGELCGVEVLTRWQHPRRGILSPAVFMPVLERCGLLDRLLFGQLNEALALYQQARREGFTLGLAFNLQATQLHNRDLASLIKGLLARHGVPGSSVTFELTESGLLEAPATSLETLVRLRMMGCRLSIDDFGAGFSSLQRLCQLPFNEIKLDGEFVRTLQHEPRCRAVITSTLALGESLGMSVVIEGIETAEQHQQLLALGCTQGQGYLYARPMSGADLLRWLPKAAALKQSC</sequence>
<dbReference type="SMART" id="SM00448">
    <property type="entry name" value="REC"/>
    <property type="match status" value="1"/>
</dbReference>
<evidence type="ECO:0000259" key="3">
    <source>
        <dbReference type="PROSITE" id="PS50883"/>
    </source>
</evidence>
<gene>
    <name evidence="4" type="ORF">M1B35_13740</name>
</gene>
<dbReference type="PROSITE" id="PS50110">
    <property type="entry name" value="RESPONSE_REGULATORY"/>
    <property type="match status" value="1"/>
</dbReference>
<protein>
    <submittedName>
        <fullName evidence="4">EAL domain-containing protein</fullName>
    </submittedName>
</protein>
<dbReference type="Pfam" id="PF00563">
    <property type="entry name" value="EAL"/>
    <property type="match status" value="1"/>
</dbReference>
<dbReference type="RefSeq" id="WP_123333114.1">
    <property type="nucleotide sequence ID" value="NZ_JALQCX010000024.1"/>
</dbReference>
<evidence type="ECO:0000313" key="4">
    <source>
        <dbReference type="EMBL" id="MCK9815164.1"/>
    </source>
</evidence>
<feature type="domain" description="EAL" evidence="3">
    <location>
        <begin position="142"/>
        <end position="395"/>
    </location>
</feature>
<comment type="caution">
    <text evidence="4">The sequence shown here is derived from an EMBL/GenBank/DDBJ whole genome shotgun (WGS) entry which is preliminary data.</text>
</comment>
<dbReference type="InterPro" id="IPR011006">
    <property type="entry name" value="CheY-like_superfamily"/>
</dbReference>
<dbReference type="InterPro" id="IPR050706">
    <property type="entry name" value="Cyclic-di-GMP_PDE-like"/>
</dbReference>
<dbReference type="SMART" id="SM00052">
    <property type="entry name" value="EAL"/>
    <property type="match status" value="1"/>
</dbReference>
<dbReference type="PANTHER" id="PTHR33121">
    <property type="entry name" value="CYCLIC DI-GMP PHOSPHODIESTERASE PDEF"/>
    <property type="match status" value="1"/>
</dbReference>